<dbReference type="RefSeq" id="WP_285523659.1">
    <property type="nucleotide sequence ID" value="NZ_JASNGB010000092.1"/>
</dbReference>
<keyword evidence="2" id="KW-1185">Reference proteome</keyword>
<dbReference type="InterPro" id="IPR036388">
    <property type="entry name" value="WH-like_DNA-bd_sf"/>
</dbReference>
<dbReference type="Gene3D" id="1.10.10.10">
    <property type="entry name" value="Winged helix-like DNA-binding domain superfamily/Winged helix DNA-binding domain"/>
    <property type="match status" value="1"/>
</dbReference>
<dbReference type="InterPro" id="IPR011991">
    <property type="entry name" value="ArsR-like_HTH"/>
</dbReference>
<dbReference type="Proteomes" id="UP001302059">
    <property type="component" value="Unassembled WGS sequence"/>
</dbReference>
<name>A0ABT7JHP4_9DEIO</name>
<accession>A0ABT7JHP4</accession>
<evidence type="ECO:0000313" key="2">
    <source>
        <dbReference type="Proteomes" id="UP001302059"/>
    </source>
</evidence>
<evidence type="ECO:0000313" key="1">
    <source>
        <dbReference type="EMBL" id="MDL2344578.1"/>
    </source>
</evidence>
<reference evidence="1 2" key="1">
    <citation type="submission" date="2023-05" db="EMBL/GenBank/DDBJ databases">
        <authorList>
            <person name="Gao F."/>
        </authorList>
    </citation>
    <scope>NUCLEOTIDE SEQUENCE [LARGE SCALE GENOMIC DNA]</scope>
    <source>
        <strain evidence="1 2">MIMF12</strain>
    </source>
</reference>
<comment type="caution">
    <text evidence="1">The sequence shown here is derived from an EMBL/GenBank/DDBJ whole genome shotgun (WGS) entry which is preliminary data.</text>
</comment>
<proteinExistence type="predicted"/>
<dbReference type="CDD" id="cd00090">
    <property type="entry name" value="HTH_ARSR"/>
    <property type="match status" value="1"/>
</dbReference>
<dbReference type="SUPFAM" id="SSF46785">
    <property type="entry name" value="Winged helix' DNA-binding domain"/>
    <property type="match status" value="1"/>
</dbReference>
<dbReference type="InterPro" id="IPR036390">
    <property type="entry name" value="WH_DNA-bd_sf"/>
</dbReference>
<protein>
    <submittedName>
        <fullName evidence="1">Winged helix-turn-helix domain-containing protein</fullName>
    </submittedName>
</protein>
<organism evidence="1 2">
    <name type="scientific">Deinococcus rhizophilus</name>
    <dbReference type="NCBI Taxonomy" id="3049544"/>
    <lineage>
        <taxon>Bacteria</taxon>
        <taxon>Thermotogati</taxon>
        <taxon>Deinococcota</taxon>
        <taxon>Deinococci</taxon>
        <taxon>Deinococcales</taxon>
        <taxon>Deinococcaceae</taxon>
        <taxon>Deinococcus</taxon>
    </lineage>
</organism>
<gene>
    <name evidence="1" type="ORF">QOL99_10460</name>
</gene>
<dbReference type="EMBL" id="JASNGB010000092">
    <property type="protein sequence ID" value="MDL2344578.1"/>
    <property type="molecule type" value="Genomic_DNA"/>
</dbReference>
<sequence>MTRIQQEEVRVADAAVARALRQDHGFLGHFLSPRSPSEVAPALGMAPNLVHHHARKLADLGLLFEARREGGRVYYQLAAREFRVPSDLLPPGDSEGNGTADLRELSQGFLRAYGRSWSRMHAGEEDIFGFGDAERPARPAPMPSGPPAEPCPTHLDALTLRLSPERYARLVRAMTALLDEAAAEGLREGGSPCTVALLAFQGVPGEGEAGVFQGLSRRTNSFLGAPEQSDPQVG</sequence>